<dbReference type="InterPro" id="IPR017871">
    <property type="entry name" value="ABC_transporter-like_CS"/>
</dbReference>
<dbReference type="InterPro" id="IPR003439">
    <property type="entry name" value="ABC_transporter-like_ATP-bd"/>
</dbReference>
<feature type="transmembrane region" description="Helical" evidence="9">
    <location>
        <begin position="20"/>
        <end position="42"/>
    </location>
</feature>
<dbReference type="Pfam" id="PF12698">
    <property type="entry name" value="ABC2_membrane_3"/>
    <property type="match status" value="2"/>
</dbReference>
<feature type="transmembrane region" description="Helical" evidence="9">
    <location>
        <begin position="1178"/>
        <end position="1201"/>
    </location>
</feature>
<evidence type="ECO:0000256" key="3">
    <source>
        <dbReference type="ARBA" id="ARBA00022692"/>
    </source>
</evidence>
<dbReference type="Gene3D" id="3.40.50.300">
    <property type="entry name" value="P-loop containing nucleotide triphosphate hydrolases"/>
    <property type="match status" value="2"/>
</dbReference>
<dbReference type="FunFam" id="3.40.50.300:FF:002470">
    <property type="entry name" value="ABC transporter, putative"/>
    <property type="match status" value="1"/>
</dbReference>
<reference evidence="11" key="2">
    <citation type="journal article" date="2022" name="Res Sq">
        <title>Comparative Genomics Reveals Insights into the Divergent Evolution of Astigmatic Mites and Household Pest Adaptations.</title>
        <authorList>
            <person name="Xiong Q."/>
            <person name="Wan A.T.-Y."/>
            <person name="Liu X.-Y."/>
            <person name="Fung C.S.-H."/>
            <person name="Xiao X."/>
            <person name="Malainual N."/>
            <person name="Hou J."/>
            <person name="Wang L."/>
            <person name="Wang M."/>
            <person name="Yang K."/>
            <person name="Cui Y."/>
            <person name="Leung E."/>
            <person name="Nong W."/>
            <person name="Shin S.-K."/>
            <person name="Au S."/>
            <person name="Jeong K.Y."/>
            <person name="Chew F.T."/>
            <person name="Hui J."/>
            <person name="Leung T.F."/>
            <person name="Tungtrongchitr A."/>
            <person name="Zhong N."/>
            <person name="Liu Z."/>
            <person name="Tsui S."/>
        </authorList>
    </citation>
    <scope>NUCLEOTIDE SEQUENCE</scope>
    <source>
        <strain evidence="11">Derf</strain>
        <tissue evidence="11">Whole organism</tissue>
    </source>
</reference>
<dbReference type="SUPFAM" id="SSF52540">
    <property type="entry name" value="P-loop containing nucleoside triphosphate hydrolases"/>
    <property type="match status" value="2"/>
</dbReference>
<dbReference type="FunFam" id="3.40.50.300:FF:000298">
    <property type="entry name" value="ATP-binding cassette sub-family A member 12"/>
    <property type="match status" value="1"/>
</dbReference>
<dbReference type="InterPro" id="IPR026082">
    <property type="entry name" value="ABCA"/>
</dbReference>
<dbReference type="InterPro" id="IPR013525">
    <property type="entry name" value="ABC2_TM"/>
</dbReference>
<dbReference type="GO" id="GO:0005524">
    <property type="term" value="F:ATP binding"/>
    <property type="evidence" value="ECO:0007669"/>
    <property type="project" value="UniProtKB-KW"/>
</dbReference>
<feature type="transmembrane region" description="Helical" evidence="9">
    <location>
        <begin position="387"/>
        <end position="410"/>
    </location>
</feature>
<comment type="caution">
    <text evidence="11">The sequence shown here is derived from an EMBL/GenBank/DDBJ whole genome shotgun (WGS) entry which is preliminary data.</text>
</comment>
<dbReference type="InterPro" id="IPR056264">
    <property type="entry name" value="R2_ABCA1-4-like"/>
</dbReference>
<dbReference type="GO" id="GO:0140359">
    <property type="term" value="F:ABC-type transporter activity"/>
    <property type="evidence" value="ECO:0007669"/>
    <property type="project" value="InterPro"/>
</dbReference>
<dbReference type="EMBL" id="ASGP02000001">
    <property type="protein sequence ID" value="KAH9528231.1"/>
    <property type="molecule type" value="Genomic_DNA"/>
</dbReference>
<keyword evidence="12" id="KW-1185">Reference proteome</keyword>
<evidence type="ECO:0000256" key="1">
    <source>
        <dbReference type="ARBA" id="ARBA00004141"/>
    </source>
</evidence>
<keyword evidence="6 11" id="KW-0067">ATP-binding</keyword>
<dbReference type="PANTHER" id="PTHR19229">
    <property type="entry name" value="ATP-BINDING CASSETTE TRANSPORTER SUBFAMILY A ABCA"/>
    <property type="match status" value="1"/>
</dbReference>
<keyword evidence="7 9" id="KW-1133">Transmembrane helix</keyword>
<protein>
    <submittedName>
        <fullName evidence="11">ATP-binding cassette sub- A member 3</fullName>
    </submittedName>
</protein>
<evidence type="ECO:0000256" key="6">
    <source>
        <dbReference type="ARBA" id="ARBA00022840"/>
    </source>
</evidence>
<dbReference type="InterPro" id="IPR003593">
    <property type="entry name" value="AAA+_ATPase"/>
</dbReference>
<keyword evidence="3 9" id="KW-0812">Transmembrane</keyword>
<evidence type="ECO:0000313" key="11">
    <source>
        <dbReference type="EMBL" id="KAH9528231.1"/>
    </source>
</evidence>
<dbReference type="GO" id="GO:0016887">
    <property type="term" value="F:ATP hydrolysis activity"/>
    <property type="evidence" value="ECO:0007669"/>
    <property type="project" value="InterPro"/>
</dbReference>
<feature type="transmembrane region" description="Helical" evidence="9">
    <location>
        <begin position="437"/>
        <end position="459"/>
    </location>
</feature>
<dbReference type="CDD" id="cd03263">
    <property type="entry name" value="ABC_subfamily_A"/>
    <property type="match status" value="2"/>
</dbReference>
<organism evidence="11 12">
    <name type="scientific">Dermatophagoides farinae</name>
    <name type="common">American house dust mite</name>
    <dbReference type="NCBI Taxonomy" id="6954"/>
    <lineage>
        <taxon>Eukaryota</taxon>
        <taxon>Metazoa</taxon>
        <taxon>Ecdysozoa</taxon>
        <taxon>Arthropoda</taxon>
        <taxon>Chelicerata</taxon>
        <taxon>Arachnida</taxon>
        <taxon>Acari</taxon>
        <taxon>Acariformes</taxon>
        <taxon>Sarcoptiformes</taxon>
        <taxon>Astigmata</taxon>
        <taxon>Psoroptidia</taxon>
        <taxon>Analgoidea</taxon>
        <taxon>Pyroglyphidae</taxon>
        <taxon>Dermatophagoidinae</taxon>
        <taxon>Dermatophagoides</taxon>
    </lineage>
</organism>
<feature type="transmembrane region" description="Helical" evidence="9">
    <location>
        <begin position="356"/>
        <end position="375"/>
    </location>
</feature>
<proteinExistence type="predicted"/>
<dbReference type="Proteomes" id="UP000790347">
    <property type="component" value="Unassembled WGS sequence"/>
</dbReference>
<evidence type="ECO:0000259" key="10">
    <source>
        <dbReference type="PROSITE" id="PS50893"/>
    </source>
</evidence>
<dbReference type="Pfam" id="PF23321">
    <property type="entry name" value="R1_ABCA1"/>
    <property type="match status" value="1"/>
</dbReference>
<feature type="transmembrane region" description="Helical" evidence="9">
    <location>
        <begin position="329"/>
        <end position="350"/>
    </location>
</feature>
<evidence type="ECO:0000256" key="2">
    <source>
        <dbReference type="ARBA" id="ARBA00022448"/>
    </source>
</evidence>
<accession>A0A922ID97</accession>
<feature type="transmembrane region" description="Helical" evidence="9">
    <location>
        <begin position="1298"/>
        <end position="1319"/>
    </location>
</feature>
<name>A0A922ID97_DERFA</name>
<feature type="transmembrane region" description="Helical" evidence="9">
    <location>
        <begin position="1213"/>
        <end position="1232"/>
    </location>
</feature>
<evidence type="ECO:0000256" key="5">
    <source>
        <dbReference type="ARBA" id="ARBA00022741"/>
    </source>
</evidence>
<dbReference type="GO" id="GO:0005319">
    <property type="term" value="F:lipid transporter activity"/>
    <property type="evidence" value="ECO:0007669"/>
    <property type="project" value="TreeGrafter"/>
</dbReference>
<feature type="transmembrane region" description="Helical" evidence="9">
    <location>
        <begin position="883"/>
        <end position="903"/>
    </location>
</feature>
<dbReference type="SMART" id="SM00382">
    <property type="entry name" value="AAA"/>
    <property type="match status" value="2"/>
</dbReference>
<feature type="domain" description="ABC transporter" evidence="10">
    <location>
        <begin position="1374"/>
        <end position="1604"/>
    </location>
</feature>
<evidence type="ECO:0000256" key="9">
    <source>
        <dbReference type="SAM" id="Phobius"/>
    </source>
</evidence>
<feature type="transmembrane region" description="Helical" evidence="9">
    <location>
        <begin position="298"/>
        <end position="317"/>
    </location>
</feature>
<evidence type="ECO:0000313" key="12">
    <source>
        <dbReference type="Proteomes" id="UP000790347"/>
    </source>
</evidence>
<sequence length="1688" mass="194350">MFGLNRFWLLFWKNYKLRIRHPWILLFELAVPCLFTIILVVVRTITSFDRVTNATVFQQREIEGLSSIYEFNSKMILFGPKTNRTIELMDIFTKLTKGIKVLNFETEEEMVDYYVQKDSDSIRCGIWFNSLTDDSLDFKLRFSFAPRKLSSTFEFSQVNEFTWQTLKNFPMFQKPGPRSENSDDGGPPDYYKSGFLFIQHFISRAYAYQQNPNATLEFFDNVHSYNILRFPYPPYNNDQFMFSLQFMFPIIMMISFIYPNVNLVKNIVLEKELRLKEAMKMMSLKDWMYWSSWFFDSILWNSISIIFITILFCISFQPDHGIISNSNPILIFIFFMAYMISSILFCFLLSTFFTNANIAGIGAGTIYFLSFIPYLSVSLNYQQLSRVAKILISLLFNTNMALGCMFISIWESEHAGLQWSNLAEPATLDDSVTFQDILMMFAIDSIIYLILALYISNVFPGRYGIPRKWYYFLQPSYWFESKSKNRSPSNDTEMQDKHFSQNKRGIELCGLTKSYNHGKIKALQNFNLMMKSNEITVLLGHNGAGKTTLMSILCGLIPPSSGSIYIDGSDTENDFDEIRKSLGVCPQFDVLFNHLTVEEHLWFYCKLKNVNDSKINDHIDKIIKMLDFVDKRHNQAQTLSGGMKRKLSVGIALIGDSKIVLLDEATSGMDVSARRFIWDLLIKEKKDRVILLSTHFMEEADVLGDKIAIMEQGQLKCFGSSIELKKNYGLGYLLNFVVKEEQVDVKRLTDLIRSHVHHAKILTSVGREVTFSLPENEAYKFESLFANIEQNMTQLGIVNFGISMTTLEEVFLRVGDFAQQGTEQINSFYEKNTQHFDDKFGNESSVIEKIKHNSLKLNQGFHHQIQVYYSLFVKKILFTYRNLFTLFAQFILPALLLGLSIVVNRNQSERTINSPQLLLNIDSFHKIEATVFHDENQQINSLSNLYQNIIRNAHTATIIDEKVNKTDQLSDYAIEYLANYGAKHEDRFNMYYIISAIFGMDKNGMKIIAMFNNQAYHSSAISISYIDETIIKYLIGEKFQLRIWNHPFPRKQFDNLQAVGFDMSQQIQVSNNIQFSVAFLVASFIIFLVKEQSTNFKHIQQISGLNMFQYWTSNFIIDYIIYLISSSMLCAIIYWLDVTSYREWRQQGRLFLIFATHGFAALPVVYICSLFFRNSATAYVRLALYILIVGTSTLLVVLILTLPSLDLRKLSEILDYIFSAILPIHIMGIGSYDLSSNAMALNTCLSNVTIYQQTVNIQELCHDETLNIGLVRMCCKEICGNSCWNFEENFFSFTKPGIGSYLVAMAIQGTVYWCILAILEGKWLHQIWLKLSPSINDNKKNQLNEIISEESDVEAENNRLKRCNLFSLNRSDSMIVQNVCKNYGKFKAVRNISFGVKRGECFGVLGENGAGKTTMFKMITGSVDMTSGDILVNGNSVKKDIRLIYRDIGYCPQFDGLIDHLTGRETLKIISRIRGINENIIDEQIDALSKLLFFQKHIDQQVSGYSGGTKRKLSFAISIVGNPLIAFLDEPTTGVDPVSRRCLWNAIHLVREAGSSLVLTSHSMEECEALCNRLIIMVHGRITCLGSPMHLKQKYGAGYIVHIKLKNPVIEKSIRKLDRFMRTKFLECFIDSVHNNMIVYKIQTNQIKLSQLFGSIERSKDLLMIEDYSICQTSLERIFLSFVRKPKK</sequence>
<feature type="transmembrane region" description="Helical" evidence="9">
    <location>
        <begin position="1150"/>
        <end position="1172"/>
    </location>
</feature>
<dbReference type="InterPro" id="IPR027417">
    <property type="entry name" value="P-loop_NTPase"/>
</dbReference>
<feature type="transmembrane region" description="Helical" evidence="9">
    <location>
        <begin position="1119"/>
        <end position="1138"/>
    </location>
</feature>
<dbReference type="Pfam" id="PF00005">
    <property type="entry name" value="ABC_tran"/>
    <property type="match status" value="2"/>
</dbReference>
<comment type="subcellular location">
    <subcellularLocation>
        <location evidence="1">Membrane</location>
        <topology evidence="1">Multi-pass membrane protein</topology>
    </subcellularLocation>
</comment>
<keyword evidence="4" id="KW-0677">Repeat</keyword>
<reference evidence="11" key="1">
    <citation type="submission" date="2013-05" db="EMBL/GenBank/DDBJ databases">
        <authorList>
            <person name="Yim A.K.Y."/>
            <person name="Chan T.F."/>
            <person name="Ji K.M."/>
            <person name="Liu X.Y."/>
            <person name="Zhou J.W."/>
            <person name="Li R.Q."/>
            <person name="Yang K.Y."/>
            <person name="Li J."/>
            <person name="Li M."/>
            <person name="Law P.T.W."/>
            <person name="Wu Y.L."/>
            <person name="Cai Z.L."/>
            <person name="Qin H."/>
            <person name="Bao Y."/>
            <person name="Leung R.K.K."/>
            <person name="Ng P.K.S."/>
            <person name="Zou J."/>
            <person name="Zhong X.J."/>
            <person name="Ran P.X."/>
            <person name="Zhong N.S."/>
            <person name="Liu Z.G."/>
            <person name="Tsui S.K.W."/>
        </authorList>
    </citation>
    <scope>NUCLEOTIDE SEQUENCE</scope>
    <source>
        <strain evidence="11">Derf</strain>
        <tissue evidence="11">Whole organism</tissue>
    </source>
</reference>
<dbReference type="PROSITE" id="PS50893">
    <property type="entry name" value="ABC_TRANSPORTER_2"/>
    <property type="match status" value="2"/>
</dbReference>
<keyword evidence="8 9" id="KW-0472">Membrane</keyword>
<feature type="transmembrane region" description="Helical" evidence="9">
    <location>
        <begin position="240"/>
        <end position="258"/>
    </location>
</feature>
<gene>
    <name evidence="11" type="primary">ABCA3_1</name>
    <name evidence="11" type="ORF">DERF_002191</name>
</gene>
<keyword evidence="2" id="KW-0813">Transport</keyword>
<dbReference type="PROSITE" id="PS00211">
    <property type="entry name" value="ABC_TRANSPORTER_1"/>
    <property type="match status" value="1"/>
</dbReference>
<evidence type="ECO:0000256" key="4">
    <source>
        <dbReference type="ARBA" id="ARBA00022737"/>
    </source>
</evidence>
<feature type="domain" description="ABC transporter" evidence="10">
    <location>
        <begin position="506"/>
        <end position="737"/>
    </location>
</feature>
<evidence type="ECO:0000256" key="7">
    <source>
        <dbReference type="ARBA" id="ARBA00022989"/>
    </source>
</evidence>
<dbReference type="GO" id="GO:0016020">
    <property type="term" value="C:membrane"/>
    <property type="evidence" value="ECO:0007669"/>
    <property type="project" value="UniProtKB-SubCell"/>
</dbReference>
<evidence type="ECO:0000256" key="8">
    <source>
        <dbReference type="ARBA" id="ARBA00023136"/>
    </source>
</evidence>
<keyword evidence="5" id="KW-0547">Nucleotide-binding</keyword>
<dbReference type="PANTHER" id="PTHR19229:SF250">
    <property type="entry name" value="ABC TRANSPORTER DOMAIN-CONTAINING PROTEIN-RELATED"/>
    <property type="match status" value="1"/>
</dbReference>